<evidence type="ECO:0000313" key="3">
    <source>
        <dbReference type="Proteomes" id="UP000053330"/>
    </source>
</evidence>
<keyword evidence="1" id="KW-0732">Signal</keyword>
<dbReference type="EMBL" id="KK750436">
    <property type="protein sequence ID" value="KFP41620.1"/>
    <property type="molecule type" value="Genomic_DNA"/>
</dbReference>
<proteinExistence type="predicted"/>
<keyword evidence="3" id="KW-1185">Reference proteome</keyword>
<organism evidence="2 3">
    <name type="scientific">Chlamydotis macqueenii</name>
    <name type="common">Macqueen's bustard</name>
    <dbReference type="NCBI Taxonomy" id="187382"/>
    <lineage>
        <taxon>Eukaryota</taxon>
        <taxon>Metazoa</taxon>
        <taxon>Chordata</taxon>
        <taxon>Craniata</taxon>
        <taxon>Vertebrata</taxon>
        <taxon>Euteleostomi</taxon>
        <taxon>Archelosauria</taxon>
        <taxon>Archosauria</taxon>
        <taxon>Dinosauria</taxon>
        <taxon>Saurischia</taxon>
        <taxon>Theropoda</taxon>
        <taxon>Coelurosauria</taxon>
        <taxon>Aves</taxon>
        <taxon>Neognathae</taxon>
        <taxon>Neoaves</taxon>
        <taxon>Otidimorphae</taxon>
        <taxon>Otidiformes</taxon>
        <taxon>Otididae</taxon>
        <taxon>Chlamydotis</taxon>
    </lineage>
</organism>
<feature type="chain" id="PRO_5001876096" evidence="1">
    <location>
        <begin position="27"/>
        <end position="86"/>
    </location>
</feature>
<feature type="signal peptide" evidence="1">
    <location>
        <begin position="1"/>
        <end position="26"/>
    </location>
</feature>
<gene>
    <name evidence="2" type="ORF">N324_03494</name>
</gene>
<feature type="non-terminal residue" evidence="2">
    <location>
        <position position="86"/>
    </location>
</feature>
<evidence type="ECO:0000256" key="1">
    <source>
        <dbReference type="SAM" id="SignalP"/>
    </source>
</evidence>
<feature type="non-terminal residue" evidence="2">
    <location>
        <position position="1"/>
    </location>
</feature>
<protein>
    <submittedName>
        <fullName evidence="2">Uncharacterized protein</fullName>
    </submittedName>
</protein>
<dbReference type="AlphaFoldDB" id="A0A091KQQ4"/>
<dbReference type="Proteomes" id="UP000053330">
    <property type="component" value="Unassembled WGS sequence"/>
</dbReference>
<sequence>HHLVKALIKCHHLTLTARLCAPWGLAARVARRVAAPWVLWPLCPPFPGVQQGDFLKLELMCDKSWLICWKYLVPSLQKVLALSKHF</sequence>
<reference evidence="2 3" key="1">
    <citation type="submission" date="2014-04" db="EMBL/GenBank/DDBJ databases">
        <title>Genome evolution of avian class.</title>
        <authorList>
            <person name="Zhang G."/>
            <person name="Li C."/>
        </authorList>
    </citation>
    <scope>NUCLEOTIDE SEQUENCE [LARGE SCALE GENOMIC DNA]</scope>
    <source>
        <strain evidence="2">BGI_N324</strain>
    </source>
</reference>
<accession>A0A091KQQ4</accession>
<evidence type="ECO:0000313" key="2">
    <source>
        <dbReference type="EMBL" id="KFP41620.1"/>
    </source>
</evidence>
<name>A0A091KQQ4_9AVES</name>